<accession>A0A0P1A5P9</accession>
<dbReference type="EMBL" id="CCYD01000041">
    <property type="protein sequence ID" value="CEG35447.1"/>
    <property type="molecule type" value="Genomic_DNA"/>
</dbReference>
<evidence type="ECO:0000313" key="2">
    <source>
        <dbReference type="Proteomes" id="UP000054928"/>
    </source>
</evidence>
<evidence type="ECO:0000313" key="1">
    <source>
        <dbReference type="EMBL" id="CEG35447.1"/>
    </source>
</evidence>
<name>A0A0P1A5P9_PLAHL</name>
<sequence length="58" mass="6492">MRAYRSNVIFSIQGDARNKFIMCMRESCAITKKSDQLGVARWAEDSASKNIDADSAFS</sequence>
<keyword evidence="2" id="KW-1185">Reference proteome</keyword>
<reference evidence="2" key="1">
    <citation type="submission" date="2014-09" db="EMBL/GenBank/DDBJ databases">
        <authorList>
            <person name="Sharma Rahul"/>
            <person name="Thines Marco"/>
        </authorList>
    </citation>
    <scope>NUCLEOTIDE SEQUENCE [LARGE SCALE GENOMIC DNA]</scope>
</reference>
<dbReference type="GeneID" id="36404623"/>
<dbReference type="Proteomes" id="UP000054928">
    <property type="component" value="Unassembled WGS sequence"/>
</dbReference>
<proteinExistence type="predicted"/>
<protein>
    <submittedName>
        <fullName evidence="1">Uncharacterized protein</fullName>
    </submittedName>
</protein>
<dbReference type="RefSeq" id="XP_024571816.1">
    <property type="nucleotide sequence ID" value="XM_024724281.1"/>
</dbReference>
<dbReference type="AlphaFoldDB" id="A0A0P1A5P9"/>
<organism evidence="1 2">
    <name type="scientific">Plasmopara halstedii</name>
    <name type="common">Downy mildew of sunflower</name>
    <dbReference type="NCBI Taxonomy" id="4781"/>
    <lineage>
        <taxon>Eukaryota</taxon>
        <taxon>Sar</taxon>
        <taxon>Stramenopiles</taxon>
        <taxon>Oomycota</taxon>
        <taxon>Peronosporomycetes</taxon>
        <taxon>Peronosporales</taxon>
        <taxon>Peronosporaceae</taxon>
        <taxon>Plasmopara</taxon>
    </lineage>
</organism>